<dbReference type="InterPro" id="IPR027417">
    <property type="entry name" value="P-loop_NTPase"/>
</dbReference>
<keyword evidence="4" id="KW-0378">Hydrolase</keyword>
<evidence type="ECO:0000256" key="5">
    <source>
        <dbReference type="ARBA" id="ARBA00022821"/>
    </source>
</evidence>
<dbReference type="PRINTS" id="PR00364">
    <property type="entry name" value="DISEASERSIST"/>
</dbReference>
<dbReference type="PANTHER" id="PTHR11017:SF527">
    <property type="entry name" value="TMV RESISTANCE PROTEIN N-LIKE"/>
    <property type="match status" value="1"/>
</dbReference>
<feature type="domain" description="TIR" evidence="9">
    <location>
        <begin position="21"/>
        <end position="194"/>
    </location>
</feature>
<dbReference type="Proteomes" id="UP000327157">
    <property type="component" value="Chromosome 10"/>
</dbReference>
<dbReference type="PROSITE" id="PS50104">
    <property type="entry name" value="TIR"/>
    <property type="match status" value="1"/>
</dbReference>
<dbReference type="GO" id="GO:0006952">
    <property type="term" value="P:defense response"/>
    <property type="evidence" value="ECO:0007669"/>
    <property type="project" value="InterPro"/>
</dbReference>
<dbReference type="Gene3D" id="3.40.50.300">
    <property type="entry name" value="P-loop containing nucleotide triphosphate hydrolases"/>
    <property type="match status" value="1"/>
</dbReference>
<evidence type="ECO:0000256" key="2">
    <source>
        <dbReference type="ARBA" id="ARBA00022614"/>
    </source>
</evidence>
<evidence type="ECO:0000256" key="6">
    <source>
        <dbReference type="ARBA" id="ARBA00023027"/>
    </source>
</evidence>
<dbReference type="AlphaFoldDB" id="A0A5N5FQF6"/>
<keyword evidence="11" id="KW-1185">Reference proteome</keyword>
<dbReference type="SMART" id="SM00255">
    <property type="entry name" value="TIR"/>
    <property type="match status" value="1"/>
</dbReference>
<evidence type="ECO:0000256" key="3">
    <source>
        <dbReference type="ARBA" id="ARBA00022737"/>
    </source>
</evidence>
<dbReference type="Gene3D" id="3.40.50.10140">
    <property type="entry name" value="Toll/interleukin-1 receptor homology (TIR) domain"/>
    <property type="match status" value="1"/>
</dbReference>
<comment type="caution">
    <text evidence="10">The sequence shown here is derived from an EMBL/GenBank/DDBJ whole genome shotgun (WGS) entry which is preliminary data.</text>
</comment>
<organism evidence="10 11">
    <name type="scientific">Pyrus ussuriensis x Pyrus communis</name>
    <dbReference type="NCBI Taxonomy" id="2448454"/>
    <lineage>
        <taxon>Eukaryota</taxon>
        <taxon>Viridiplantae</taxon>
        <taxon>Streptophyta</taxon>
        <taxon>Embryophyta</taxon>
        <taxon>Tracheophyta</taxon>
        <taxon>Spermatophyta</taxon>
        <taxon>Magnoliopsida</taxon>
        <taxon>eudicotyledons</taxon>
        <taxon>Gunneridae</taxon>
        <taxon>Pentapetalae</taxon>
        <taxon>rosids</taxon>
        <taxon>fabids</taxon>
        <taxon>Rosales</taxon>
        <taxon>Rosaceae</taxon>
        <taxon>Amygdaloideae</taxon>
        <taxon>Maleae</taxon>
        <taxon>Pyrus</taxon>
    </lineage>
</organism>
<reference evidence="10 11" key="3">
    <citation type="submission" date="2019-11" db="EMBL/GenBank/DDBJ databases">
        <title>A de novo genome assembly of a pear dwarfing rootstock.</title>
        <authorList>
            <person name="Wang F."/>
            <person name="Wang J."/>
            <person name="Li S."/>
            <person name="Zhang Y."/>
            <person name="Fang M."/>
            <person name="Ma L."/>
            <person name="Zhao Y."/>
            <person name="Jiang S."/>
        </authorList>
    </citation>
    <scope>NUCLEOTIDE SEQUENCE [LARGE SCALE GENOMIC DNA]</scope>
    <source>
        <strain evidence="10">S2</strain>
        <tissue evidence="10">Leaf</tissue>
    </source>
</reference>
<dbReference type="SUPFAM" id="SSF52540">
    <property type="entry name" value="P-loop containing nucleoside triphosphate hydrolases"/>
    <property type="match status" value="1"/>
</dbReference>
<keyword evidence="6" id="KW-0520">NAD</keyword>
<dbReference type="SUPFAM" id="SSF52058">
    <property type="entry name" value="L domain-like"/>
    <property type="match status" value="2"/>
</dbReference>
<dbReference type="Pfam" id="PF01582">
    <property type="entry name" value="TIR"/>
    <property type="match status" value="1"/>
</dbReference>
<proteinExistence type="predicted"/>
<keyword evidence="3" id="KW-0677">Repeat</keyword>
<dbReference type="GO" id="GO:0043531">
    <property type="term" value="F:ADP binding"/>
    <property type="evidence" value="ECO:0007669"/>
    <property type="project" value="InterPro"/>
</dbReference>
<dbReference type="InterPro" id="IPR032675">
    <property type="entry name" value="LRR_dom_sf"/>
</dbReference>
<dbReference type="PANTHER" id="PTHR11017">
    <property type="entry name" value="LEUCINE-RICH REPEAT-CONTAINING PROTEIN"/>
    <property type="match status" value="1"/>
</dbReference>
<feature type="region of interest" description="Disordered" evidence="8">
    <location>
        <begin position="1207"/>
        <end position="1235"/>
    </location>
</feature>
<comment type="catalytic activity">
    <reaction evidence="7">
        <text>NAD(+) + H2O = ADP-D-ribose + nicotinamide + H(+)</text>
        <dbReference type="Rhea" id="RHEA:16301"/>
        <dbReference type="ChEBI" id="CHEBI:15377"/>
        <dbReference type="ChEBI" id="CHEBI:15378"/>
        <dbReference type="ChEBI" id="CHEBI:17154"/>
        <dbReference type="ChEBI" id="CHEBI:57540"/>
        <dbReference type="ChEBI" id="CHEBI:57967"/>
        <dbReference type="EC" id="3.2.2.6"/>
    </reaction>
    <physiologicalReaction direction="left-to-right" evidence="7">
        <dbReference type="Rhea" id="RHEA:16302"/>
    </physiologicalReaction>
</comment>
<evidence type="ECO:0000256" key="4">
    <source>
        <dbReference type="ARBA" id="ARBA00022801"/>
    </source>
</evidence>
<dbReference type="Pfam" id="PF23286">
    <property type="entry name" value="LRR_13"/>
    <property type="match status" value="1"/>
</dbReference>
<dbReference type="EMBL" id="SMOL01000695">
    <property type="protein sequence ID" value="KAB2603590.1"/>
    <property type="molecule type" value="Genomic_DNA"/>
</dbReference>
<evidence type="ECO:0000313" key="11">
    <source>
        <dbReference type="Proteomes" id="UP000327157"/>
    </source>
</evidence>
<dbReference type="OrthoDB" id="2018313at2759"/>
<evidence type="ECO:0000259" key="9">
    <source>
        <dbReference type="PROSITE" id="PS50104"/>
    </source>
</evidence>
<dbReference type="SUPFAM" id="SSF52200">
    <property type="entry name" value="Toll/Interleukin receptor TIR domain"/>
    <property type="match status" value="1"/>
</dbReference>
<name>A0A5N5FQF6_9ROSA</name>
<dbReference type="Gene3D" id="1.10.8.430">
    <property type="entry name" value="Helical domain of apoptotic protease-activating factors"/>
    <property type="match status" value="1"/>
</dbReference>
<dbReference type="Pfam" id="PF20160">
    <property type="entry name" value="C-JID"/>
    <property type="match status" value="1"/>
</dbReference>
<keyword evidence="5" id="KW-0611">Plant defense</keyword>
<evidence type="ECO:0000256" key="7">
    <source>
        <dbReference type="ARBA" id="ARBA00047304"/>
    </source>
</evidence>
<keyword evidence="2" id="KW-0433">Leucine-rich repeat</keyword>
<gene>
    <name evidence="10" type="ORF">D8674_004595</name>
</gene>
<dbReference type="GO" id="GO:0061809">
    <property type="term" value="F:NAD+ nucleosidase activity, cyclic ADP-ribose generating"/>
    <property type="evidence" value="ECO:0007669"/>
    <property type="project" value="UniProtKB-EC"/>
</dbReference>
<evidence type="ECO:0000313" key="10">
    <source>
        <dbReference type="EMBL" id="KAB2603590.1"/>
    </source>
</evidence>
<evidence type="ECO:0000256" key="1">
    <source>
        <dbReference type="ARBA" id="ARBA00011982"/>
    </source>
</evidence>
<dbReference type="Gene3D" id="3.80.10.10">
    <property type="entry name" value="Ribonuclease Inhibitor"/>
    <property type="match status" value="3"/>
</dbReference>
<dbReference type="EC" id="3.2.2.6" evidence="1"/>
<dbReference type="InterPro" id="IPR002182">
    <property type="entry name" value="NB-ARC"/>
</dbReference>
<dbReference type="InterPro" id="IPR035897">
    <property type="entry name" value="Toll_tir_struct_dom_sf"/>
</dbReference>
<dbReference type="InterPro" id="IPR044974">
    <property type="entry name" value="Disease_R_plants"/>
</dbReference>
<dbReference type="GO" id="GO:0007165">
    <property type="term" value="P:signal transduction"/>
    <property type="evidence" value="ECO:0007669"/>
    <property type="project" value="InterPro"/>
</dbReference>
<dbReference type="FunFam" id="3.40.50.10140:FF:000007">
    <property type="entry name" value="Disease resistance protein (TIR-NBS-LRR class)"/>
    <property type="match status" value="1"/>
</dbReference>
<dbReference type="InterPro" id="IPR058546">
    <property type="entry name" value="RPS4B/Roq1-like_LRR"/>
</dbReference>
<evidence type="ECO:0000256" key="8">
    <source>
        <dbReference type="SAM" id="MobiDB-lite"/>
    </source>
</evidence>
<accession>A0A5N5FQF6</accession>
<protein>
    <recommendedName>
        <fullName evidence="1">ADP-ribosyl cyclase/cyclic ADP-ribose hydrolase</fullName>
        <ecNumber evidence="1">3.2.2.6</ecNumber>
    </recommendedName>
</protein>
<reference evidence="10 11" key="1">
    <citation type="submission" date="2019-09" db="EMBL/GenBank/DDBJ databases">
        <authorList>
            <person name="Ou C."/>
        </authorList>
    </citation>
    <scope>NUCLEOTIDE SEQUENCE [LARGE SCALE GENOMIC DNA]</scope>
    <source>
        <strain evidence="10">S2</strain>
        <tissue evidence="10">Leaf</tissue>
    </source>
</reference>
<sequence>MALSTQRASASFLSNESTPRWDYDVFLSFRGVDTRKRFISHLYGELFKWQGIRTFLDDHEIEGGTSIRHELPSAIEKSHTAIVVLSPNYASSKWCLNELTKILQCMEARKSVLPVFYETDPSDVGNQRGSFAEAFEEHERNLISTEDKKKVVQWKADLKSVSKISGKHWKDFKDERKLIEDIVKWVWEKVQATLTPTDSSWKLVGTDYALEQLNMLFAHDANDVRFIGITGMGGLGKTTLANLVYDKILHDFDVHCFLANVREECAKYGIVDLAKKLLSRLLKERNPEIWVEERVSILIEKFLRNKKVLLVLDDVDELKQLEVLAGNQGWFGMGSRIIVTTRNQRLLVEHGIETSYKVQGLNDAEALKLFSLHAFKKDQPEEDFLELSKYFINHAGGLPLALKTLGSALFKRGLDAWCSERDNLSKIPKPKIFDTLKISYDGLEEMQKSIFLDVACVHKGKYTKRGIIEILDNSNSLGISSLAVIDKIVDDESKEPGKRSRLWRYNDISHVFTTNTGTEAIEAISLCLPKVEEVRQWNGEAFSKLHGLRFLKFGNLIFSSSPKFLPCSLRTINWSFYPSNLKYINLTWSNKLKSTPDFSGLPNLETLDLSECKNLVEMHPTIAVLKRLKFLILEGCESIKSLPSEVEMDSLELFRLDRCSNVKKIPEFGEQMKNVSWMFLSGTAIEEIPSSIGHLVGLKVLDLRNCKNLKKIPEFGEQMKNVFWIDLSGTAIEEIPSSIGHLVGLKQLYLCDCKNLKKILEFGEQMKNVSLIHLGGTAIEDIPSSIGHLVGLKVLNLDNCKNLLNLPMAIYSLKSLEVLVFDKSDEGSDAKARDGCGVEKSHPDRPRWGVELSSLYLLCSLTELNLADCNLHEGDIPNDIGCLSFLEQLHLSGNNFVSLPESIRYLSKLWCLDLERCKSLQELPPLPSEGLLHVNVCNCISLKRLLDPSKMMSRYTSIYEGEESLPSVPEGPYCDACNCISLKRKRLIDTYKMTTRWTYGRESFCYKFFCLNNIALAQDEGCINTILSTILKFATEGFVQWVQEIVIPGSEIPRWFSNQSVGHSVNVDLPPPSCTDWLGIAFCVVFQDPKQNLANPAALPHCDKFSIRARGIDNSVIYRMGFLAFEHLSVTYKIGSLMSEHLWVFYLDCSSCHQEQFLFETYFDASFGERGRVKADLNTVKKCGARLLHKKDLEELKRTLKILKRTHENRDETAPSEPGSASFNDTKEIHKRHCY</sequence>
<reference evidence="11" key="2">
    <citation type="submission" date="2019-10" db="EMBL/GenBank/DDBJ databases">
        <title>A de novo genome assembly of a pear dwarfing rootstock.</title>
        <authorList>
            <person name="Wang F."/>
            <person name="Wang J."/>
            <person name="Li S."/>
            <person name="Zhang Y."/>
            <person name="Fang M."/>
            <person name="Ma L."/>
            <person name="Zhao Y."/>
            <person name="Jiang S."/>
        </authorList>
    </citation>
    <scope>NUCLEOTIDE SEQUENCE [LARGE SCALE GENOMIC DNA]</scope>
</reference>
<dbReference type="InterPro" id="IPR045344">
    <property type="entry name" value="C-JID"/>
</dbReference>
<dbReference type="Pfam" id="PF00931">
    <property type="entry name" value="NB-ARC"/>
    <property type="match status" value="1"/>
</dbReference>
<dbReference type="InterPro" id="IPR042197">
    <property type="entry name" value="Apaf_helical"/>
</dbReference>
<dbReference type="InterPro" id="IPR000157">
    <property type="entry name" value="TIR_dom"/>
</dbReference>